<accession>A0AAV3NR86</accession>
<reference evidence="1 2" key="1">
    <citation type="submission" date="2024-01" db="EMBL/GenBank/DDBJ databases">
        <title>The complete chloroplast genome sequence of Lithospermum erythrorhizon: insights into the phylogenetic relationship among Boraginaceae species and the maternal lineages of purple gromwells.</title>
        <authorList>
            <person name="Okada T."/>
            <person name="Watanabe K."/>
        </authorList>
    </citation>
    <scope>NUCLEOTIDE SEQUENCE [LARGE SCALE GENOMIC DNA]</scope>
</reference>
<gene>
    <name evidence="1" type="ORF">LIER_02505</name>
</gene>
<comment type="caution">
    <text evidence="1">The sequence shown here is derived from an EMBL/GenBank/DDBJ whole genome shotgun (WGS) entry which is preliminary data.</text>
</comment>
<proteinExistence type="predicted"/>
<evidence type="ECO:0000313" key="1">
    <source>
        <dbReference type="EMBL" id="GAA0141341.1"/>
    </source>
</evidence>
<dbReference type="EMBL" id="BAABME010000274">
    <property type="protein sequence ID" value="GAA0141341.1"/>
    <property type="molecule type" value="Genomic_DNA"/>
</dbReference>
<organism evidence="1 2">
    <name type="scientific">Lithospermum erythrorhizon</name>
    <name type="common">Purple gromwell</name>
    <name type="synonym">Lithospermum officinale var. erythrorhizon</name>
    <dbReference type="NCBI Taxonomy" id="34254"/>
    <lineage>
        <taxon>Eukaryota</taxon>
        <taxon>Viridiplantae</taxon>
        <taxon>Streptophyta</taxon>
        <taxon>Embryophyta</taxon>
        <taxon>Tracheophyta</taxon>
        <taxon>Spermatophyta</taxon>
        <taxon>Magnoliopsida</taxon>
        <taxon>eudicotyledons</taxon>
        <taxon>Gunneridae</taxon>
        <taxon>Pentapetalae</taxon>
        <taxon>asterids</taxon>
        <taxon>lamiids</taxon>
        <taxon>Boraginales</taxon>
        <taxon>Boraginaceae</taxon>
        <taxon>Boraginoideae</taxon>
        <taxon>Lithospermeae</taxon>
        <taxon>Lithospermum</taxon>
    </lineage>
</organism>
<dbReference type="Proteomes" id="UP001454036">
    <property type="component" value="Unassembled WGS sequence"/>
</dbReference>
<protein>
    <submittedName>
        <fullName evidence="1">Uncharacterized protein</fullName>
    </submittedName>
</protein>
<name>A0AAV3NR86_LITER</name>
<dbReference type="AlphaFoldDB" id="A0AAV3NR86"/>
<sequence>MIWRSWDLILIHIQVMIKDNSELGMVELELDPVEGIENERVEGVVPLVTPITLASGSMVWDHMDLEHKVFNEFLMTYSLYYTKISRYIVRKE</sequence>
<keyword evidence="2" id="KW-1185">Reference proteome</keyword>
<evidence type="ECO:0000313" key="2">
    <source>
        <dbReference type="Proteomes" id="UP001454036"/>
    </source>
</evidence>